<proteinExistence type="predicted"/>
<keyword evidence="3" id="KW-1185">Reference proteome</keyword>
<protein>
    <submittedName>
        <fullName evidence="2 4">Uncharacterized protein</fullName>
    </submittedName>
</protein>
<gene>
    <name evidence="2 4" type="ORF">BDZ99DRAFT_464030</name>
</gene>
<reference evidence="4" key="2">
    <citation type="submission" date="2020-04" db="EMBL/GenBank/DDBJ databases">
        <authorList>
            <consortium name="NCBI Genome Project"/>
        </authorList>
    </citation>
    <scope>NUCLEOTIDE SEQUENCE</scope>
    <source>
        <strain evidence="4">CBS 304.34</strain>
    </source>
</reference>
<dbReference type="RefSeq" id="XP_033576217.1">
    <property type="nucleotide sequence ID" value="XM_033720212.1"/>
</dbReference>
<dbReference type="GeneID" id="54461105"/>
<dbReference type="Proteomes" id="UP000504636">
    <property type="component" value="Unplaced"/>
</dbReference>
<organism evidence="2">
    <name type="scientific">Mytilinidion resinicola</name>
    <dbReference type="NCBI Taxonomy" id="574789"/>
    <lineage>
        <taxon>Eukaryota</taxon>
        <taxon>Fungi</taxon>
        <taxon>Dikarya</taxon>
        <taxon>Ascomycota</taxon>
        <taxon>Pezizomycotina</taxon>
        <taxon>Dothideomycetes</taxon>
        <taxon>Pleosporomycetidae</taxon>
        <taxon>Mytilinidiales</taxon>
        <taxon>Mytilinidiaceae</taxon>
        <taxon>Mytilinidion</taxon>
    </lineage>
</organism>
<dbReference type="EMBL" id="MU003702">
    <property type="protein sequence ID" value="KAF2809253.1"/>
    <property type="molecule type" value="Genomic_DNA"/>
</dbReference>
<reference evidence="2 4" key="1">
    <citation type="journal article" date="2020" name="Stud. Mycol.">
        <title>101 Dothideomycetes genomes: a test case for predicting lifestyles and emergence of pathogens.</title>
        <authorList>
            <person name="Haridas S."/>
            <person name="Albert R."/>
            <person name="Binder M."/>
            <person name="Bloem J."/>
            <person name="Labutti K."/>
            <person name="Salamov A."/>
            <person name="Andreopoulos B."/>
            <person name="Baker S."/>
            <person name="Barry K."/>
            <person name="Bills G."/>
            <person name="Bluhm B."/>
            <person name="Cannon C."/>
            <person name="Castanera R."/>
            <person name="Culley D."/>
            <person name="Daum C."/>
            <person name="Ezra D."/>
            <person name="Gonzalez J."/>
            <person name="Henrissat B."/>
            <person name="Kuo A."/>
            <person name="Liang C."/>
            <person name="Lipzen A."/>
            <person name="Lutzoni F."/>
            <person name="Magnuson J."/>
            <person name="Mondo S."/>
            <person name="Nolan M."/>
            <person name="Ohm R."/>
            <person name="Pangilinan J."/>
            <person name="Park H.-J."/>
            <person name="Ramirez L."/>
            <person name="Alfaro M."/>
            <person name="Sun H."/>
            <person name="Tritt A."/>
            <person name="Yoshinaga Y."/>
            <person name="Zwiers L.-H."/>
            <person name="Turgeon B."/>
            <person name="Goodwin S."/>
            <person name="Spatafora J."/>
            <person name="Crous P."/>
            <person name="Grigoriev I."/>
        </authorList>
    </citation>
    <scope>NUCLEOTIDE SEQUENCE</scope>
    <source>
        <strain evidence="2 4">CBS 304.34</strain>
    </source>
</reference>
<reference evidence="4" key="3">
    <citation type="submission" date="2025-04" db="UniProtKB">
        <authorList>
            <consortium name="RefSeq"/>
        </authorList>
    </citation>
    <scope>IDENTIFICATION</scope>
    <source>
        <strain evidence="4">CBS 304.34</strain>
    </source>
</reference>
<evidence type="ECO:0000256" key="1">
    <source>
        <dbReference type="SAM" id="MobiDB-lite"/>
    </source>
</evidence>
<feature type="region of interest" description="Disordered" evidence="1">
    <location>
        <begin position="1"/>
        <end position="20"/>
    </location>
</feature>
<evidence type="ECO:0000313" key="4">
    <source>
        <dbReference type="RefSeq" id="XP_033576217.1"/>
    </source>
</evidence>
<evidence type="ECO:0000313" key="2">
    <source>
        <dbReference type="EMBL" id="KAF2809253.1"/>
    </source>
</evidence>
<name>A0A6A6YL19_9PEZI</name>
<dbReference type="AlphaFoldDB" id="A0A6A6YL19"/>
<evidence type="ECO:0000313" key="3">
    <source>
        <dbReference type="Proteomes" id="UP000504636"/>
    </source>
</evidence>
<accession>A0A6A6YL19</accession>
<sequence>MSDRQIAGPSRRAKGKRPAVYEEEDGSCTLHPRFDMADCGVVAMPDVNVVAMNEDFASRLSRMDMEEIRAEALEASRRAGELVWAAADYTLARRTEENVELGHRLARGEISEEEMERLRLPESRVERDAAAQGWTPIRPDGQRMVSGVLRIRLRALLMF</sequence>